<dbReference type="EMBL" id="GEBQ01004081">
    <property type="protein sequence ID" value="JAT35896.1"/>
    <property type="molecule type" value="Transcribed_RNA"/>
</dbReference>
<keyword evidence="10" id="KW-0770">Synapse</keyword>
<dbReference type="Pfam" id="PF07690">
    <property type="entry name" value="MFS_1"/>
    <property type="match status" value="1"/>
</dbReference>
<evidence type="ECO:0000256" key="20">
    <source>
        <dbReference type="ARBA" id="ARBA00051612"/>
    </source>
</evidence>
<comment type="catalytic activity">
    <reaction evidence="19">
        <text>L-glutamate(out) = L-glutamate(in)</text>
        <dbReference type="Rhea" id="RHEA:66336"/>
        <dbReference type="ChEBI" id="CHEBI:29985"/>
    </reaction>
    <physiologicalReaction direction="left-to-right" evidence="19">
        <dbReference type="Rhea" id="RHEA:66337"/>
    </physiologicalReaction>
</comment>
<evidence type="ECO:0000256" key="23">
    <source>
        <dbReference type="ARBA" id="ARBA00080244"/>
    </source>
</evidence>
<organism evidence="28">
    <name type="scientific">Graphocephala atropunctata</name>
    <dbReference type="NCBI Taxonomy" id="36148"/>
    <lineage>
        <taxon>Eukaryota</taxon>
        <taxon>Metazoa</taxon>
        <taxon>Ecdysozoa</taxon>
        <taxon>Arthropoda</taxon>
        <taxon>Hexapoda</taxon>
        <taxon>Insecta</taxon>
        <taxon>Pterygota</taxon>
        <taxon>Neoptera</taxon>
        <taxon>Paraneoptera</taxon>
        <taxon>Hemiptera</taxon>
        <taxon>Auchenorrhyncha</taxon>
        <taxon>Membracoidea</taxon>
        <taxon>Cicadellidae</taxon>
        <taxon>Cicadellinae</taxon>
        <taxon>Cicadellini</taxon>
        <taxon>Graphocephala</taxon>
    </lineage>
</organism>
<dbReference type="GO" id="GO:0005765">
    <property type="term" value="C:lysosomal membrane"/>
    <property type="evidence" value="ECO:0007669"/>
    <property type="project" value="UniProtKB-SubCell"/>
</dbReference>
<dbReference type="GO" id="GO:0006820">
    <property type="term" value="P:monoatomic anion transport"/>
    <property type="evidence" value="ECO:0007669"/>
    <property type="project" value="TreeGrafter"/>
</dbReference>
<comment type="catalytic activity">
    <reaction evidence="18">
        <text>N-acetyl-L-aspartyl-L-glutamate(out) = N-acetyl-L-aspartyl-L-glutamate(in)</text>
        <dbReference type="Rhea" id="RHEA:72599"/>
        <dbReference type="ChEBI" id="CHEBI:76931"/>
    </reaction>
    <physiologicalReaction direction="left-to-right" evidence="18">
        <dbReference type="Rhea" id="RHEA:72600"/>
    </physiologicalReaction>
</comment>
<feature type="transmembrane region" description="Helical" evidence="26">
    <location>
        <begin position="161"/>
        <end position="186"/>
    </location>
</feature>
<keyword evidence="11 26" id="KW-0472">Membrane</keyword>
<dbReference type="InterPro" id="IPR050382">
    <property type="entry name" value="MFS_Na/Anion_cotransporter"/>
</dbReference>
<dbReference type="GO" id="GO:0015293">
    <property type="term" value="F:symporter activity"/>
    <property type="evidence" value="ECO:0007669"/>
    <property type="project" value="UniProtKB-KW"/>
</dbReference>
<keyword evidence="12" id="KW-0325">Glycoprotein</keyword>
<evidence type="ECO:0000256" key="10">
    <source>
        <dbReference type="ARBA" id="ARBA00023018"/>
    </source>
</evidence>
<feature type="transmembrane region" description="Helical" evidence="26">
    <location>
        <begin position="74"/>
        <end position="95"/>
    </location>
</feature>
<dbReference type="InterPro" id="IPR011701">
    <property type="entry name" value="MFS"/>
</dbReference>
<keyword evidence="5" id="KW-0813">Transport</keyword>
<feature type="transmembrane region" description="Helical" evidence="26">
    <location>
        <begin position="356"/>
        <end position="377"/>
    </location>
</feature>
<dbReference type="SUPFAM" id="SSF103473">
    <property type="entry name" value="MFS general substrate transporter"/>
    <property type="match status" value="1"/>
</dbReference>
<dbReference type="GO" id="GO:0030672">
    <property type="term" value="C:synaptic vesicle membrane"/>
    <property type="evidence" value="ECO:0007669"/>
    <property type="project" value="UniProtKB-SubCell"/>
</dbReference>
<comment type="catalytic activity">
    <reaction evidence="17">
        <text>N-acetylneuraminate(in) + H(+)(in) = N-acetylneuraminate(out) + H(+)(out)</text>
        <dbReference type="Rhea" id="RHEA:28987"/>
        <dbReference type="ChEBI" id="CHEBI:15378"/>
        <dbReference type="ChEBI" id="CHEBI:35418"/>
    </reaction>
    <physiologicalReaction direction="right-to-left" evidence="17">
        <dbReference type="Rhea" id="RHEA:28989"/>
    </physiologicalReaction>
</comment>
<evidence type="ECO:0000256" key="14">
    <source>
        <dbReference type="ARBA" id="ARBA00023329"/>
    </source>
</evidence>
<dbReference type="Gene3D" id="1.20.1250.20">
    <property type="entry name" value="MFS general substrate transporter like domains"/>
    <property type="match status" value="2"/>
</dbReference>
<dbReference type="PANTHER" id="PTHR11662:SF455">
    <property type="entry name" value="GH23975P"/>
    <property type="match status" value="1"/>
</dbReference>
<dbReference type="PROSITE" id="PS50850">
    <property type="entry name" value="MFS"/>
    <property type="match status" value="1"/>
</dbReference>
<evidence type="ECO:0000256" key="24">
    <source>
        <dbReference type="ARBA" id="ARBA00081195"/>
    </source>
</evidence>
<evidence type="ECO:0000256" key="21">
    <source>
        <dbReference type="ARBA" id="ARBA00056891"/>
    </source>
</evidence>
<evidence type="ECO:0000256" key="19">
    <source>
        <dbReference type="ARBA" id="ARBA00051447"/>
    </source>
</evidence>
<feature type="domain" description="Major facilitator superfamily (MFS) profile" evidence="27">
    <location>
        <begin position="20"/>
        <end position="447"/>
    </location>
</feature>
<evidence type="ECO:0000259" key="27">
    <source>
        <dbReference type="PROSITE" id="PS50850"/>
    </source>
</evidence>
<evidence type="ECO:0000256" key="18">
    <source>
        <dbReference type="ARBA" id="ARBA00051403"/>
    </source>
</evidence>
<keyword evidence="7 26" id="KW-0812">Transmembrane</keyword>
<reference evidence="28" key="1">
    <citation type="submission" date="2015-11" db="EMBL/GenBank/DDBJ databases">
        <title>De novo transcriptome assembly of four potential Pierce s Disease insect vectors from Arizona vineyards.</title>
        <authorList>
            <person name="Tassone E.E."/>
        </authorList>
    </citation>
    <scope>NUCLEOTIDE SEQUENCE</scope>
</reference>
<evidence type="ECO:0000256" key="8">
    <source>
        <dbReference type="ARBA" id="ARBA00022847"/>
    </source>
</evidence>
<evidence type="ECO:0000256" key="9">
    <source>
        <dbReference type="ARBA" id="ARBA00022989"/>
    </source>
</evidence>
<evidence type="ECO:0000256" key="6">
    <source>
        <dbReference type="ARBA" id="ARBA00022475"/>
    </source>
</evidence>
<dbReference type="InterPro" id="IPR036259">
    <property type="entry name" value="MFS_trans_sf"/>
</dbReference>
<evidence type="ECO:0000256" key="17">
    <source>
        <dbReference type="ARBA" id="ARBA00050625"/>
    </source>
</evidence>
<comment type="function">
    <text evidence="21">Receptor for CM101, a polysaccharide produced by group B Streptococcus with antipathoangiogenic properties.</text>
</comment>
<comment type="catalytic activity">
    <reaction evidence="20">
        <text>D-glucuronate(out) + H(+)(out) = D-glucuronate(in) + H(+)(in)</text>
        <dbReference type="Rhea" id="RHEA:72591"/>
        <dbReference type="ChEBI" id="CHEBI:15378"/>
        <dbReference type="ChEBI" id="CHEBI:58720"/>
    </reaction>
    <physiologicalReaction direction="left-to-right" evidence="20">
        <dbReference type="Rhea" id="RHEA:72592"/>
    </physiologicalReaction>
</comment>
<evidence type="ECO:0000256" key="25">
    <source>
        <dbReference type="ARBA" id="ARBA00081925"/>
    </source>
</evidence>
<feature type="transmembrane region" description="Helical" evidence="26">
    <location>
        <begin position="127"/>
        <end position="149"/>
    </location>
</feature>
<gene>
    <name evidence="28" type="ORF">g.24974</name>
</gene>
<feature type="transmembrane region" description="Helical" evidence="26">
    <location>
        <begin position="102"/>
        <end position="121"/>
    </location>
</feature>
<evidence type="ECO:0000256" key="5">
    <source>
        <dbReference type="ARBA" id="ARBA00022448"/>
    </source>
</evidence>
<feature type="transmembrane region" description="Helical" evidence="26">
    <location>
        <begin position="251"/>
        <end position="275"/>
    </location>
</feature>
<accession>A0A1B6MIY2</accession>
<evidence type="ECO:0000256" key="11">
    <source>
        <dbReference type="ARBA" id="ARBA00023136"/>
    </source>
</evidence>
<feature type="transmembrane region" description="Helical" evidence="26">
    <location>
        <begin position="423"/>
        <end position="442"/>
    </location>
</feature>
<evidence type="ECO:0000256" key="1">
    <source>
        <dbReference type="ARBA" id="ARBA00004432"/>
    </source>
</evidence>
<evidence type="ECO:0000256" key="13">
    <source>
        <dbReference type="ARBA" id="ARBA00023228"/>
    </source>
</evidence>
<evidence type="ECO:0000256" key="12">
    <source>
        <dbReference type="ARBA" id="ARBA00023180"/>
    </source>
</evidence>
<dbReference type="GO" id="GO:0016323">
    <property type="term" value="C:basolateral plasma membrane"/>
    <property type="evidence" value="ECO:0007669"/>
    <property type="project" value="UniProtKB-SubCell"/>
</dbReference>
<keyword evidence="14" id="KW-0968">Cytoplasmic vesicle</keyword>
<proteinExistence type="predicted"/>
<evidence type="ECO:0000256" key="3">
    <source>
        <dbReference type="ARBA" id="ARBA00004638"/>
    </source>
</evidence>
<dbReference type="AlphaFoldDB" id="A0A1B6MIY2"/>
<comment type="catalytic activity">
    <reaction evidence="16">
        <text>L-aspartate(out) = L-aspartate(in)</text>
        <dbReference type="Rhea" id="RHEA:66332"/>
        <dbReference type="ChEBI" id="CHEBI:29991"/>
    </reaction>
    <physiologicalReaction direction="left-to-right" evidence="16">
        <dbReference type="Rhea" id="RHEA:66333"/>
    </physiologicalReaction>
</comment>
<evidence type="ECO:0000313" key="28">
    <source>
        <dbReference type="EMBL" id="JAT35896.1"/>
    </source>
</evidence>
<evidence type="ECO:0000256" key="7">
    <source>
        <dbReference type="ARBA" id="ARBA00022692"/>
    </source>
</evidence>
<protein>
    <recommendedName>
        <fullName evidence="22">Sialin</fullName>
    </recommendedName>
    <alternativeName>
        <fullName evidence="25">H(+)/nitrate cotransporter</fullName>
    </alternativeName>
    <alternativeName>
        <fullName evidence="23">H(+)/sialic acid cotransporter</fullName>
    </alternativeName>
    <alternativeName>
        <fullName evidence="24">Vesicular excitatory amino acid transporter</fullName>
    </alternativeName>
</protein>
<feature type="transmembrane region" description="Helical" evidence="26">
    <location>
        <begin position="295"/>
        <end position="318"/>
    </location>
</feature>
<evidence type="ECO:0000256" key="22">
    <source>
        <dbReference type="ARBA" id="ARBA00069713"/>
    </source>
</evidence>
<dbReference type="CDD" id="cd17318">
    <property type="entry name" value="MFS_SLC17"/>
    <property type="match status" value="1"/>
</dbReference>
<dbReference type="InterPro" id="IPR020846">
    <property type="entry name" value="MFS_dom"/>
</dbReference>
<evidence type="ECO:0000256" key="2">
    <source>
        <dbReference type="ARBA" id="ARBA00004554"/>
    </source>
</evidence>
<evidence type="ECO:0000256" key="4">
    <source>
        <dbReference type="ARBA" id="ARBA00004656"/>
    </source>
</evidence>
<evidence type="ECO:0000256" key="16">
    <source>
        <dbReference type="ARBA" id="ARBA00050554"/>
    </source>
</evidence>
<comment type="catalytic activity">
    <reaction evidence="15">
        <text>2 nitrate(out) + H(+)(out) = 2 nitrate(in) + H(+)(in)</text>
        <dbReference type="Rhea" id="RHEA:71539"/>
        <dbReference type="ChEBI" id="CHEBI:15378"/>
        <dbReference type="ChEBI" id="CHEBI:17632"/>
    </reaction>
    <physiologicalReaction direction="left-to-right" evidence="15">
        <dbReference type="Rhea" id="RHEA:71540"/>
    </physiologicalReaction>
</comment>
<dbReference type="FunFam" id="1.20.1250.20:FF:000003">
    <property type="entry name" value="Solute carrier family 17 member 3"/>
    <property type="match status" value="1"/>
</dbReference>
<feature type="transmembrane region" description="Helical" evidence="26">
    <location>
        <begin position="20"/>
        <end position="46"/>
    </location>
</feature>
<name>A0A1B6MIY2_9HEMI</name>
<keyword evidence="6" id="KW-1003">Cell membrane</keyword>
<evidence type="ECO:0000256" key="15">
    <source>
        <dbReference type="ARBA" id="ARBA00050101"/>
    </source>
</evidence>
<sequence>MALATDSIQKWMFWKRRRHLVTFLAFLGFINVYTLRVNMSIAIVAMNSPYNVTMDNGTVVEGQDFNWDSKTRGVILSSFFYGYLFTQILGGWLGARLGGSRVFGVGIAVTALLTLLIPLVANISFSLLVAIRVIEGIFEGMSFPCIHAVWAQWAPAQERSLMAASAFSGMYLGAMLGMTVCGFTAATLGWPSVFYITGGVGLLWYVVWLVVVKDCPQDDPYISSEELKYIKQSVGNNNTEAKKVKHPWNKFLTSMPVWAIIVAHTCENWGFYTLLTQLPMFLKDIFNFQLAKAGFMSSLPYLAVAITVPFGAALADCLKKRNVLSTTRALKLFTSGAFCCQTVCMSLAGHMTTENNVVACLVLAISFEGISWSAFSVNHLEIAPQHASVLMGITNTAASLPGIISPLVTGYIVTSGTVEQWRIVLYISSSIYMFGAVFYWLFASGERQPWAMEDQTMSKNSELHTI</sequence>
<evidence type="ECO:0000256" key="26">
    <source>
        <dbReference type="SAM" id="Phobius"/>
    </source>
</evidence>
<dbReference type="GO" id="GO:0046942">
    <property type="term" value="P:carboxylic acid transport"/>
    <property type="evidence" value="ECO:0007669"/>
    <property type="project" value="UniProtKB-ARBA"/>
</dbReference>
<feature type="transmembrane region" description="Helical" evidence="26">
    <location>
        <begin position="389"/>
        <end position="411"/>
    </location>
</feature>
<keyword evidence="13" id="KW-0458">Lysosome</keyword>
<dbReference type="PANTHER" id="PTHR11662">
    <property type="entry name" value="SOLUTE CARRIER FAMILY 17"/>
    <property type="match status" value="1"/>
</dbReference>
<dbReference type="FunFam" id="1.20.1250.20:FF:000067">
    <property type="entry name" value="sialin isoform X2"/>
    <property type="match status" value="1"/>
</dbReference>
<feature type="transmembrane region" description="Helical" evidence="26">
    <location>
        <begin position="192"/>
        <end position="212"/>
    </location>
</feature>
<keyword evidence="9 26" id="KW-1133">Transmembrane helix</keyword>
<comment type="subcellular location">
    <subcellularLocation>
        <location evidence="2">Basolateral cell membrane</location>
        <topology evidence="2">Multi-pass membrane protein</topology>
    </subcellularLocation>
    <subcellularLocation>
        <location evidence="3">Cytoplasmic vesicle</location>
        <location evidence="3">Secretory vesicle membrane</location>
        <topology evidence="3">Multi-pass membrane protein</topology>
    </subcellularLocation>
    <subcellularLocation>
        <location evidence="1">Cytoplasmic vesicle</location>
        <location evidence="1">Secretory vesicle</location>
        <location evidence="1">Synaptic vesicle membrane</location>
    </subcellularLocation>
    <subcellularLocation>
        <location evidence="4">Lysosome membrane</location>
    </subcellularLocation>
</comment>
<keyword evidence="8" id="KW-0769">Symport</keyword>